<protein>
    <recommendedName>
        <fullName evidence="2">ToxR activated gene A lipoprotein domain-containing protein</fullName>
    </recommendedName>
</protein>
<dbReference type="SUPFAM" id="SSF50370">
    <property type="entry name" value="Ricin B-like lectins"/>
    <property type="match status" value="1"/>
</dbReference>
<dbReference type="Pfam" id="PF12561">
    <property type="entry name" value="TagA"/>
    <property type="match status" value="1"/>
</dbReference>
<name>A0A4R0YS51_9GAMM</name>
<dbReference type="RefSeq" id="WP_131406481.1">
    <property type="nucleotide sequence ID" value="NZ_SJTG01000001.1"/>
</dbReference>
<accession>A0A4R0YS51</accession>
<feature type="domain" description="ToxR activated gene A lipoprotein" evidence="2">
    <location>
        <begin position="635"/>
        <end position="878"/>
    </location>
</feature>
<evidence type="ECO:0000313" key="3">
    <source>
        <dbReference type="EMBL" id="TCI12155.1"/>
    </source>
</evidence>
<proteinExistence type="predicted"/>
<dbReference type="PANTHER" id="PTHR39540:SF1">
    <property type="entry name" value="DICTOMALLEIN-1-RELATED"/>
    <property type="match status" value="1"/>
</dbReference>
<dbReference type="InterPro" id="IPR022218">
    <property type="entry name" value="TagA_dom"/>
</dbReference>
<evidence type="ECO:0000313" key="4">
    <source>
        <dbReference type="Proteomes" id="UP000291822"/>
    </source>
</evidence>
<feature type="region of interest" description="Disordered" evidence="1">
    <location>
        <begin position="62"/>
        <end position="164"/>
    </location>
</feature>
<comment type="caution">
    <text evidence="3">The sequence shown here is derived from an EMBL/GenBank/DDBJ whole genome shotgun (WGS) entry which is preliminary data.</text>
</comment>
<feature type="compositionally biased region" description="Low complexity" evidence="1">
    <location>
        <begin position="132"/>
        <end position="143"/>
    </location>
</feature>
<dbReference type="PANTHER" id="PTHR39540">
    <property type="match status" value="1"/>
</dbReference>
<dbReference type="InterPro" id="IPR035992">
    <property type="entry name" value="Ricin_B-like_lectins"/>
</dbReference>
<feature type="compositionally biased region" description="Polar residues" evidence="1">
    <location>
        <begin position="602"/>
        <end position="612"/>
    </location>
</feature>
<feature type="compositionally biased region" description="Low complexity" evidence="1">
    <location>
        <begin position="69"/>
        <end position="82"/>
    </location>
</feature>
<reference evidence="3 4" key="1">
    <citation type="submission" date="2019-02" db="EMBL/GenBank/DDBJ databases">
        <title>Dyella amyloliquefaciens sp. nov., isolated from forest soil.</title>
        <authorList>
            <person name="Gao Z.-H."/>
            <person name="Qiu L.-H."/>
        </authorList>
    </citation>
    <scope>NUCLEOTIDE SEQUENCE [LARGE SCALE GENOMIC DNA]</scope>
    <source>
        <strain evidence="3 4">KACC 12747</strain>
    </source>
</reference>
<feature type="region of interest" description="Disordered" evidence="1">
    <location>
        <begin position="594"/>
        <end position="618"/>
    </location>
</feature>
<evidence type="ECO:0000259" key="2">
    <source>
        <dbReference type="Pfam" id="PF12561"/>
    </source>
</evidence>
<dbReference type="InterPro" id="IPR051256">
    <property type="entry name" value="Dictomallein"/>
</dbReference>
<gene>
    <name evidence="3" type="ORF">EZM97_01970</name>
</gene>
<sequence>MVAAARVEPGWNAESFRIPSRKGPSFMTAPFHGTKRALCIALSFSIYSHPYAAFAKPVTGQSSFGGGSTTATSSPSTSTSGGSPFGGGSSISTGKPSAGATGDSPFGGSGSSSGTSKPPKPADQAPIGGGTPSTATSKPPATSNNAPIGGAQTPGTTKPPAASTVRNDLVGDLKGQVDFAQTHVVASKRRIFDPFLVPGKEALVLFTPESSLAGVNLVVELDGTRHEFRMNDPSDMPRTARFDVSHTYSGEYVKGEYAAYRANAFSFQIPWNLFHARARISFEEVGGKGAPIKAPGSEEYVRRGSLPSEHFVFMQQESEGLVLMNIKGCVFKPENECDVDVAQFDQELNPELAKLAAREMFSYLPVQRLHLGTGKAYWPYAVALGPDSKPHVYNASNWSSWAEHGDVTLPAKLGMGAYWRQASDLANKAEGRYVAITGSMLDGPAGMNMLPPGVAASCNGSSCHYPSRPHGFWHETGHGLGLPHDTPGRYEDWAYRGYDHTLVPNVYPDAVKQGWPVDHLGNYYFGHPLGYLSDAHWATGTASAPLIDEFESLRRWNANKAAAWNTYVVPYTHQQTLKVQQRFGSFPAGVAFAGPGDDHRPSSGSSHDNSVTGGKKAHSGDIRTASMELLQSGAAPTRTGVPIHTIVATFSDPSHNADGINQIYPAIVSNYGDVFDLSDLTHAARSRSASGHQDNRSSDQYLLSLDGTCLIQQGSQAKRGDCLSSEAVLNFEELQISDSSEASMGPILAIKGQDGQCLNNALAFVTCHTGDRTMQWRGRTDITGDHAALKLQNPVNGLFMTPAGSDAFEMQANSDGNLMLRVDVGSQLPFHRYELKVDYQGGASENVVLYDGVMKKDDLVSRAVNLDSGRKPSKVALLVDGKQVFERALEANDLPPAIHVGAEFGYPAADELLPMKWLRSSSTGHCLRTQSNRLVQGSCDVRASWRVKGVGAHDAVLDTVELKAASGDCLRYNMVLGTCAGKLDDRQWLTRTDLTGSEGKVYLQGAREGKFLSASMDGTLSLADLHAATGQVFESVTPGVASWLRSRETGKCLGVSGGVMVQGRCDSFANKWQIIDDVAQGASFILMSTGQQCVDHQLSAKTCARADEASYQWRGRADLTQSDRVTRLQDGVLGRFVTALGSGKVTMGGLANGAGQEFERLGLADVAQAYQLRSVQSGKCLARGENGLTLGTCAGEPSVWNVLKREHEDAGTSLFALVDRGNSQCLSGDLSMKACSDDNRLNWRGREDLTGSDTRIKLQAWEHGTFVTVNESGEISLEGNWGSTNQHFDLVPLP</sequence>
<evidence type="ECO:0000256" key="1">
    <source>
        <dbReference type="SAM" id="MobiDB-lite"/>
    </source>
</evidence>
<dbReference type="EMBL" id="SJTG01000001">
    <property type="protein sequence ID" value="TCI12155.1"/>
    <property type="molecule type" value="Genomic_DNA"/>
</dbReference>
<keyword evidence="4" id="KW-1185">Reference proteome</keyword>
<organism evidence="3 4">
    <name type="scientific">Dyella soli</name>
    <dbReference type="NCBI Taxonomy" id="522319"/>
    <lineage>
        <taxon>Bacteria</taxon>
        <taxon>Pseudomonadati</taxon>
        <taxon>Pseudomonadota</taxon>
        <taxon>Gammaproteobacteria</taxon>
        <taxon>Lysobacterales</taxon>
        <taxon>Rhodanobacteraceae</taxon>
        <taxon>Dyella</taxon>
    </lineage>
</organism>
<dbReference type="Proteomes" id="UP000291822">
    <property type="component" value="Unassembled WGS sequence"/>
</dbReference>